<evidence type="ECO:0000313" key="3">
    <source>
        <dbReference type="Proteomes" id="UP000253141"/>
    </source>
</evidence>
<proteinExistence type="predicted"/>
<dbReference type="AlphaFoldDB" id="A0A369I1L2"/>
<evidence type="ECO:0000313" key="2">
    <source>
        <dbReference type="EMBL" id="RDB03681.1"/>
    </source>
</evidence>
<accession>A0A369I1L2</accession>
<dbReference type="RefSeq" id="WP_114463281.1">
    <property type="nucleotide sequence ID" value="NZ_QPIW01000024.1"/>
</dbReference>
<feature type="chain" id="PRO_5016694808" evidence="1">
    <location>
        <begin position="24"/>
        <end position="581"/>
    </location>
</feature>
<name>A0A369I1L2_9BACT</name>
<dbReference type="Proteomes" id="UP000253141">
    <property type="component" value="Unassembled WGS sequence"/>
</dbReference>
<organism evidence="2 3">
    <name type="scientific">Runella aurantiaca</name>
    <dbReference type="NCBI Taxonomy" id="2282308"/>
    <lineage>
        <taxon>Bacteria</taxon>
        <taxon>Pseudomonadati</taxon>
        <taxon>Bacteroidota</taxon>
        <taxon>Cytophagia</taxon>
        <taxon>Cytophagales</taxon>
        <taxon>Spirosomataceae</taxon>
        <taxon>Runella</taxon>
    </lineage>
</organism>
<feature type="signal peptide" evidence="1">
    <location>
        <begin position="1"/>
        <end position="23"/>
    </location>
</feature>
<comment type="caution">
    <text evidence="2">The sequence shown here is derived from an EMBL/GenBank/DDBJ whole genome shotgun (WGS) entry which is preliminary data.</text>
</comment>
<dbReference type="SUPFAM" id="SSF55486">
    <property type="entry name" value="Metalloproteases ('zincins'), catalytic domain"/>
    <property type="match status" value="1"/>
</dbReference>
<evidence type="ECO:0000256" key="1">
    <source>
        <dbReference type="SAM" id="SignalP"/>
    </source>
</evidence>
<dbReference type="PANTHER" id="PTHR33361:SF2">
    <property type="entry name" value="DUF885 DOMAIN-CONTAINING PROTEIN"/>
    <property type="match status" value="1"/>
</dbReference>
<dbReference type="Pfam" id="PF05960">
    <property type="entry name" value="DUF885"/>
    <property type="match status" value="1"/>
</dbReference>
<dbReference type="OrthoDB" id="9760040at2"/>
<sequence>MLFPKHYLVSAVLTFSGLSAAYAQPSPTNSLYKQTSEVHHLMTNYAADRGSLTRFYVVENSPERRQRLEKLTNDYLGQLQKMDFDKLPVDSQVDYVLFQRNLQVDIRELGKEAVEVSQTQAWFPFADKIYALEKSRRRGAAVNGEQMATEFNALGLEIAEARKAVAKMEKIDPALAERAAGTATGLKSALKSVFEFYNAYDPNFTWWMPEPYKKVDTLLTSYANLFTKKAKSVAPFKDDGSGINGVAVGRDELIRQLEFEFISYTPEELIDIANKEFAWCDRELLKASREMGFGDDWKKAQEKVKNSMVPVGKQPEMILRLYNESVSFLKQKDLITIPPIAEETWRMAMMSAERQKFSPFFLGGETILISYPTAAMSHEDKLMSMRGNNPHFSRATVHHELIAGHHLQGFMNNRYKTYRRFRTPFWTEGWALYWEMILWDMNFPQSPEDKVGMLFWRMHRCARIIFSLNYHLGKWTPQQCIDFLVDRVGHERANAEGEVRRSFVGGYEPLYQLAYMTGAFQFYALKKELVDTKKMTYKEFHDAVMQQNSLPVDMVRAVMTNKKLSRDYKSTWKFYTPPVVK</sequence>
<dbReference type="InterPro" id="IPR010281">
    <property type="entry name" value="DUF885"/>
</dbReference>
<protein>
    <submittedName>
        <fullName evidence="2">DUF885 domain-containing protein</fullName>
    </submittedName>
</protein>
<gene>
    <name evidence="2" type="ORF">DVG78_22495</name>
</gene>
<dbReference type="EMBL" id="QPIW01000024">
    <property type="protein sequence ID" value="RDB03681.1"/>
    <property type="molecule type" value="Genomic_DNA"/>
</dbReference>
<keyword evidence="1" id="KW-0732">Signal</keyword>
<dbReference type="PANTHER" id="PTHR33361">
    <property type="entry name" value="GLR0591 PROTEIN"/>
    <property type="match status" value="1"/>
</dbReference>
<reference evidence="2 3" key="1">
    <citation type="submission" date="2018-07" db="EMBL/GenBank/DDBJ databases">
        <title>Genome analysis of Runella aurantiaca.</title>
        <authorList>
            <person name="Yang X."/>
        </authorList>
    </citation>
    <scope>NUCLEOTIDE SEQUENCE [LARGE SCALE GENOMIC DNA]</scope>
    <source>
        <strain evidence="2 3">YX9</strain>
    </source>
</reference>
<keyword evidence="3" id="KW-1185">Reference proteome</keyword>